<evidence type="ECO:0000313" key="2">
    <source>
        <dbReference type="Proteomes" id="UP000325161"/>
    </source>
</evidence>
<proteinExistence type="predicted"/>
<dbReference type="RefSeq" id="WP_148817641.1">
    <property type="nucleotide sequence ID" value="NZ_CP043046.1"/>
</dbReference>
<reference evidence="1 2" key="1">
    <citation type="submission" date="2019-08" db="EMBL/GenBank/DDBJ databases">
        <title>Amphibian skin-associated Pigmentiphaga: genome sequence and occurrence across geography and hosts.</title>
        <authorList>
            <person name="Bletz M.C."/>
            <person name="Bunk B."/>
            <person name="Sproeer C."/>
            <person name="Biwer P."/>
            <person name="Reiter S."/>
            <person name="Rabemananjara F.C.E."/>
            <person name="Schulz S."/>
            <person name="Overmann J."/>
            <person name="Vences M."/>
        </authorList>
    </citation>
    <scope>NUCLEOTIDE SEQUENCE [LARGE SCALE GENOMIC DNA]</scope>
    <source>
        <strain evidence="1 2">Mada1488</strain>
    </source>
</reference>
<organism evidence="1 2">
    <name type="scientific">Pigmentiphaga aceris</name>
    <dbReference type="NCBI Taxonomy" id="1940612"/>
    <lineage>
        <taxon>Bacteria</taxon>
        <taxon>Pseudomonadati</taxon>
        <taxon>Pseudomonadota</taxon>
        <taxon>Betaproteobacteria</taxon>
        <taxon>Burkholderiales</taxon>
        <taxon>Alcaligenaceae</taxon>
        <taxon>Pigmentiphaga</taxon>
    </lineage>
</organism>
<dbReference type="OrthoDB" id="6884299at2"/>
<accession>A0A5C0B0V3</accession>
<dbReference type="EMBL" id="CP043046">
    <property type="protein sequence ID" value="QEI08248.1"/>
    <property type="molecule type" value="Genomic_DNA"/>
</dbReference>
<protein>
    <submittedName>
        <fullName evidence="1">Uncharacterized protein</fullName>
    </submittedName>
</protein>
<gene>
    <name evidence="1" type="ORF">FXN63_22210</name>
</gene>
<keyword evidence="2" id="KW-1185">Reference proteome</keyword>
<evidence type="ECO:0000313" key="1">
    <source>
        <dbReference type="EMBL" id="QEI08248.1"/>
    </source>
</evidence>
<dbReference type="KEGG" id="pacr:FXN63_22210"/>
<sequence>MIIDFQIAPMIGHWDVDASTSQCEFQFGTQLIYVQHPKGSDPRPYLQAAQAPAQLAWDDSKNAIAHAERWFRAKHPDFWRCWDNAVNPKHPLIFYAISFYINDPRPHFDIACDPTYEFTCVRHDELWGHLEATREALPHIPTTDRVIVRRLADQTYELV</sequence>
<dbReference type="Proteomes" id="UP000325161">
    <property type="component" value="Chromosome"/>
</dbReference>
<dbReference type="AlphaFoldDB" id="A0A5C0B0V3"/>
<name>A0A5C0B0V3_9BURK</name>